<dbReference type="SUPFAM" id="SSF55874">
    <property type="entry name" value="ATPase domain of HSP90 chaperone/DNA topoisomerase II/histidine kinase"/>
    <property type="match status" value="1"/>
</dbReference>
<comment type="caution">
    <text evidence="3">The sequence shown here is derived from an EMBL/GenBank/DDBJ whole genome shotgun (WGS) entry which is preliminary data.</text>
</comment>
<feature type="transmembrane region" description="Helical" evidence="1">
    <location>
        <begin position="235"/>
        <end position="255"/>
    </location>
</feature>
<dbReference type="OrthoDB" id="9773869at2"/>
<dbReference type="InterPro" id="IPR032834">
    <property type="entry name" value="NatK-like_C"/>
</dbReference>
<dbReference type="Gene3D" id="3.30.565.10">
    <property type="entry name" value="Histidine kinase-like ATPase, C-terminal domain"/>
    <property type="match status" value="1"/>
</dbReference>
<keyword evidence="1" id="KW-1133">Transmembrane helix</keyword>
<evidence type="ECO:0000256" key="1">
    <source>
        <dbReference type="SAM" id="Phobius"/>
    </source>
</evidence>
<evidence type="ECO:0000313" key="4">
    <source>
        <dbReference type="Proteomes" id="UP000283880"/>
    </source>
</evidence>
<keyword evidence="1" id="KW-0472">Membrane</keyword>
<dbReference type="InterPro" id="IPR036890">
    <property type="entry name" value="HATPase_C_sf"/>
</dbReference>
<feature type="domain" description="Sensor histidine kinase NatK-like C-terminal" evidence="2">
    <location>
        <begin position="375"/>
        <end position="474"/>
    </location>
</feature>
<evidence type="ECO:0000259" key="2">
    <source>
        <dbReference type="Pfam" id="PF14501"/>
    </source>
</evidence>
<dbReference type="EMBL" id="QSBM01000029">
    <property type="protein sequence ID" value="RGX21965.1"/>
    <property type="molecule type" value="Genomic_DNA"/>
</dbReference>
<organism evidence="3 4">
    <name type="scientific">Enterocloster asparagiformis</name>
    <dbReference type="NCBI Taxonomy" id="333367"/>
    <lineage>
        <taxon>Bacteria</taxon>
        <taxon>Bacillati</taxon>
        <taxon>Bacillota</taxon>
        <taxon>Clostridia</taxon>
        <taxon>Lachnospirales</taxon>
        <taxon>Lachnospiraceae</taxon>
        <taxon>Enterocloster</taxon>
    </lineage>
</organism>
<evidence type="ECO:0000313" key="3">
    <source>
        <dbReference type="EMBL" id="RGX21965.1"/>
    </source>
</evidence>
<proteinExistence type="predicted"/>
<gene>
    <name evidence="3" type="ORF">DWV29_26075</name>
</gene>
<feature type="transmembrane region" description="Helical" evidence="1">
    <location>
        <begin position="88"/>
        <end position="108"/>
    </location>
</feature>
<feature type="transmembrane region" description="Helical" evidence="1">
    <location>
        <begin position="208"/>
        <end position="229"/>
    </location>
</feature>
<protein>
    <submittedName>
        <fullName evidence="3">GHKL domain-containing protein</fullName>
    </submittedName>
</protein>
<dbReference type="AlphaFoldDB" id="A0A413F7M5"/>
<sequence>MQRLCHSQYAVYTQINGRTRYHAGRPGILHSPPDERPGESALHGLSYGRSLNMEEFWICIRSLVNGFYPTALIFIMTDFRCSRSAARTAYLAVSLISAAINVGLLFLFGRAVMMQLFVLTTAVPCIIMLAFLAKDKPSLLLFNFFTAVNVLYLLAILGRLVISMRDDLIWAEALIRAALFSVVLYVFHRFLAGPYHYLAANMKKGWRVIAVIPMLSFFLVMYLGLYPSIRTDNYPAVLMMYGLLCLVYYIIYQVFDSTYKQLTIQENERLMSAQVSFLQTQYEIQGNHLKKEEVQRHDLRHLLAGIRTLLETGKTGDALDMLNQYVHSADQARPNTYCTNPILNSLLSYYIGKARESGIRVDLNLDIPHVLPIDATELAMVVSNMIENASIACAGLPEGQEPWIRLICLNSPRFLFQISNPYAGTLTLDENGLPVTDRQGHGIGMKSILAFMKKHNAIYDLDISDGIFTFRFMVQED</sequence>
<dbReference type="Proteomes" id="UP000283880">
    <property type="component" value="Unassembled WGS sequence"/>
</dbReference>
<reference evidence="3 4" key="1">
    <citation type="submission" date="2018-08" db="EMBL/GenBank/DDBJ databases">
        <title>A genome reference for cultivated species of the human gut microbiota.</title>
        <authorList>
            <person name="Zou Y."/>
            <person name="Xue W."/>
            <person name="Luo G."/>
        </authorList>
    </citation>
    <scope>NUCLEOTIDE SEQUENCE [LARGE SCALE GENOMIC DNA]</scope>
    <source>
        <strain evidence="3 4">AF04-15</strain>
    </source>
</reference>
<name>A0A413F7M5_9FIRM</name>
<keyword evidence="1" id="KW-0812">Transmembrane</keyword>
<accession>A0A413F7M5</accession>
<dbReference type="Pfam" id="PF14501">
    <property type="entry name" value="HATPase_c_5"/>
    <property type="match status" value="1"/>
</dbReference>
<feature type="transmembrane region" description="Helical" evidence="1">
    <location>
        <begin position="140"/>
        <end position="162"/>
    </location>
</feature>
<dbReference type="CDD" id="cd16935">
    <property type="entry name" value="HATPase_AgrC-ComD-like"/>
    <property type="match status" value="1"/>
</dbReference>
<feature type="transmembrane region" description="Helical" evidence="1">
    <location>
        <begin position="114"/>
        <end position="133"/>
    </location>
</feature>